<dbReference type="Proteomes" id="UP000485880">
    <property type="component" value="Unassembled WGS sequence"/>
</dbReference>
<protein>
    <submittedName>
        <fullName evidence="1">Uncharacterized protein</fullName>
    </submittedName>
</protein>
<name>A0A8B6M8T7_METTU</name>
<sequence length="98" mass="10376">MASSRLRREKLRARTARGFSVANAELVSDFSGPASVGAGLALFEAAIEDARSCLTRLFRTGAEAVSIAPRFIAASALSTRSAFGCAFGRSASVFRVRF</sequence>
<dbReference type="AlphaFoldDB" id="A0A8B6M8T7"/>
<evidence type="ECO:0000313" key="1">
    <source>
        <dbReference type="EMBL" id="VTZ50454.1"/>
    </source>
</evidence>
<comment type="caution">
    <text evidence="1">The sequence shown here is derived from an EMBL/GenBank/DDBJ whole genome shotgun (WGS) entry which is preliminary data.</text>
</comment>
<reference evidence="1 2" key="1">
    <citation type="submission" date="2019-05" db="EMBL/GenBank/DDBJ databases">
        <authorList>
            <person name="Farhan Ul Haque M."/>
        </authorList>
    </citation>
    <scope>NUCLEOTIDE SEQUENCE [LARGE SCALE GENOMIC DNA]</scope>
    <source>
        <strain evidence="1">2</strain>
    </source>
</reference>
<dbReference type="EMBL" id="CABFMQ020000081">
    <property type="protein sequence ID" value="VTZ50454.1"/>
    <property type="molecule type" value="Genomic_DNA"/>
</dbReference>
<evidence type="ECO:0000313" key="2">
    <source>
        <dbReference type="Proteomes" id="UP000485880"/>
    </source>
</evidence>
<gene>
    <name evidence="1" type="ORF">MPC4_240033</name>
</gene>
<proteinExistence type="predicted"/>
<accession>A0A8B6M8T7</accession>
<organism evidence="1 2">
    <name type="scientific">Methylocella tundrae</name>
    <dbReference type="NCBI Taxonomy" id="227605"/>
    <lineage>
        <taxon>Bacteria</taxon>
        <taxon>Pseudomonadati</taxon>
        <taxon>Pseudomonadota</taxon>
        <taxon>Alphaproteobacteria</taxon>
        <taxon>Hyphomicrobiales</taxon>
        <taxon>Beijerinckiaceae</taxon>
        <taxon>Methylocella</taxon>
    </lineage>
</organism>
<keyword evidence="2" id="KW-1185">Reference proteome</keyword>